<name>A0A8T0CSF2_CORYI</name>
<comment type="caution">
    <text evidence="1">The sequence shown here is derived from an EMBL/GenBank/DDBJ whole genome shotgun (WGS) entry which is preliminary data.</text>
</comment>
<organism evidence="1 2">
    <name type="scientific">Corymbia citriodora subsp. variegata</name>
    <dbReference type="NCBI Taxonomy" id="360336"/>
    <lineage>
        <taxon>Eukaryota</taxon>
        <taxon>Viridiplantae</taxon>
        <taxon>Streptophyta</taxon>
        <taxon>Embryophyta</taxon>
        <taxon>Tracheophyta</taxon>
        <taxon>Spermatophyta</taxon>
        <taxon>Magnoliopsida</taxon>
        <taxon>eudicotyledons</taxon>
        <taxon>Gunneridae</taxon>
        <taxon>Pentapetalae</taxon>
        <taxon>rosids</taxon>
        <taxon>malvids</taxon>
        <taxon>Myrtales</taxon>
        <taxon>Myrtaceae</taxon>
        <taxon>Myrtoideae</taxon>
        <taxon>Eucalypteae</taxon>
        <taxon>Corymbia</taxon>
    </lineage>
</organism>
<protein>
    <submittedName>
        <fullName evidence="1">Uncharacterized protein</fullName>
    </submittedName>
</protein>
<dbReference type="Proteomes" id="UP000806378">
    <property type="component" value="Unassembled WGS sequence"/>
</dbReference>
<proteinExistence type="predicted"/>
<dbReference type="Gramene" id="rna-gnl|WGS:JABURB|Cocit.L1334.1">
    <property type="protein sequence ID" value="cds-KAF7849019.1"/>
    <property type="gene ID" value="gene-BT93_L1334"/>
</dbReference>
<evidence type="ECO:0000313" key="1">
    <source>
        <dbReference type="EMBL" id="KAF7849019.1"/>
    </source>
</evidence>
<accession>A0A8T0CSF2</accession>
<keyword evidence="2" id="KW-1185">Reference proteome</keyword>
<dbReference type="EMBL" id="MU089896">
    <property type="protein sequence ID" value="KAF7849019.1"/>
    <property type="molecule type" value="Genomic_DNA"/>
</dbReference>
<sequence>MHVRRVPGHMHTNGYQVIKKHADPCQMKIKMQHKRTKTTSIHCFGYIIGKIFTIQVPNSALCTMYRLSSIPPNEEDSSLYTSQKFETNLTRAKNPVLKLANIVSSKSTKFRMTLPRFLLVTSRLLLLQ</sequence>
<reference evidence="1" key="1">
    <citation type="submission" date="2020-05" db="EMBL/GenBank/DDBJ databases">
        <title>WGS assembly of Corymbia citriodora subspecies variegata.</title>
        <authorList>
            <person name="Barry K."/>
            <person name="Hundley H."/>
            <person name="Shu S."/>
            <person name="Jenkins J."/>
            <person name="Grimwood J."/>
            <person name="Baten A."/>
        </authorList>
    </citation>
    <scope>NUCLEOTIDE SEQUENCE</scope>
    <source>
        <strain evidence="1">CV2-018</strain>
    </source>
</reference>
<dbReference type="AlphaFoldDB" id="A0A8T0CSF2"/>
<evidence type="ECO:0000313" key="2">
    <source>
        <dbReference type="Proteomes" id="UP000806378"/>
    </source>
</evidence>
<gene>
    <name evidence="1" type="ORF">BT93_L1334</name>
</gene>